<dbReference type="Pfam" id="PF03938">
    <property type="entry name" value="OmpH"/>
    <property type="match status" value="1"/>
</dbReference>
<dbReference type="GO" id="GO:0051082">
    <property type="term" value="F:unfolded protein binding"/>
    <property type="evidence" value="ECO:0007669"/>
    <property type="project" value="InterPro"/>
</dbReference>
<dbReference type="InterPro" id="IPR024930">
    <property type="entry name" value="Skp_dom_sf"/>
</dbReference>
<name>A0A1K1QAK5_9FLAO</name>
<evidence type="ECO:0000256" key="2">
    <source>
        <dbReference type="ARBA" id="ARBA00022729"/>
    </source>
</evidence>
<dbReference type="GO" id="GO:0005829">
    <property type="term" value="C:cytosol"/>
    <property type="evidence" value="ECO:0007669"/>
    <property type="project" value="TreeGrafter"/>
</dbReference>
<dbReference type="Proteomes" id="UP000183257">
    <property type="component" value="Unassembled WGS sequence"/>
</dbReference>
<reference evidence="4" key="1">
    <citation type="submission" date="2016-11" db="EMBL/GenBank/DDBJ databases">
        <authorList>
            <person name="Varghese N."/>
            <person name="Submissions S."/>
        </authorList>
    </citation>
    <scope>NUCLEOTIDE SEQUENCE [LARGE SCALE GENOMIC DNA]</scope>
    <source>
        <strain evidence="4">DSM 24786</strain>
    </source>
</reference>
<keyword evidence="4" id="KW-1185">Reference proteome</keyword>
<dbReference type="AlphaFoldDB" id="A0A1K1QAK5"/>
<dbReference type="Gene3D" id="3.30.910.20">
    <property type="entry name" value="Skp domain"/>
    <property type="match status" value="1"/>
</dbReference>
<accession>A0A1K1QAK5</accession>
<gene>
    <name evidence="3" type="ORF">SAMN05660313_02461</name>
</gene>
<proteinExistence type="inferred from homology"/>
<dbReference type="OrthoDB" id="1145062at2"/>
<dbReference type="InterPro" id="IPR005632">
    <property type="entry name" value="Chaperone_Skp"/>
</dbReference>
<keyword evidence="2" id="KW-0732">Signal</keyword>
<dbReference type="PANTHER" id="PTHR35089">
    <property type="entry name" value="CHAPERONE PROTEIN SKP"/>
    <property type="match status" value="1"/>
</dbReference>
<dbReference type="SMART" id="SM00935">
    <property type="entry name" value="OmpH"/>
    <property type="match status" value="1"/>
</dbReference>
<dbReference type="SUPFAM" id="SSF111384">
    <property type="entry name" value="OmpH-like"/>
    <property type="match status" value="1"/>
</dbReference>
<evidence type="ECO:0000313" key="3">
    <source>
        <dbReference type="EMBL" id="SFW56214.1"/>
    </source>
</evidence>
<sequence>MKKIIFALAFIGLVGCQQSKMGYVDNVKLMNDYKEKVDLETKFKAKIEAFGKKRDSVQQAFQMEAQAFQVKAQKMAQAKAQEEYGMLQQMSQRIGQQLQAEEKQLQVTSQTEMDSLVAKVKREIKAYGTTNGFSYIFGGGDGGSVLYGSEADDLTDEITKILNDNYKK</sequence>
<organism evidence="3 4">
    <name type="scientific">Cellulophaga fucicola</name>
    <dbReference type="NCBI Taxonomy" id="76595"/>
    <lineage>
        <taxon>Bacteria</taxon>
        <taxon>Pseudomonadati</taxon>
        <taxon>Bacteroidota</taxon>
        <taxon>Flavobacteriia</taxon>
        <taxon>Flavobacteriales</taxon>
        <taxon>Flavobacteriaceae</taxon>
        <taxon>Cellulophaga</taxon>
    </lineage>
</organism>
<dbReference type="PROSITE" id="PS51257">
    <property type="entry name" value="PROKAR_LIPOPROTEIN"/>
    <property type="match status" value="1"/>
</dbReference>
<dbReference type="PANTHER" id="PTHR35089:SF1">
    <property type="entry name" value="CHAPERONE PROTEIN SKP"/>
    <property type="match status" value="1"/>
</dbReference>
<comment type="similarity">
    <text evidence="1">Belongs to the Skp family.</text>
</comment>
<evidence type="ECO:0000313" key="4">
    <source>
        <dbReference type="Proteomes" id="UP000183257"/>
    </source>
</evidence>
<evidence type="ECO:0000256" key="1">
    <source>
        <dbReference type="ARBA" id="ARBA00009091"/>
    </source>
</evidence>
<dbReference type="RefSeq" id="WP_072304092.1">
    <property type="nucleotide sequence ID" value="NZ_FPIY01000003.1"/>
</dbReference>
<dbReference type="EMBL" id="FPIY01000003">
    <property type="protein sequence ID" value="SFW56214.1"/>
    <property type="molecule type" value="Genomic_DNA"/>
</dbReference>
<dbReference type="STRING" id="76595.SAMN05660313_02461"/>
<protein>
    <submittedName>
        <fullName evidence="3">Periplasmic chaperone for outer membrane proteins Skp</fullName>
    </submittedName>
</protein>
<dbReference type="GO" id="GO:0050821">
    <property type="term" value="P:protein stabilization"/>
    <property type="evidence" value="ECO:0007669"/>
    <property type="project" value="TreeGrafter"/>
</dbReference>